<comment type="caution">
    <text evidence="1">The sequence shown here is derived from an EMBL/GenBank/DDBJ whole genome shotgun (WGS) entry which is preliminary data.</text>
</comment>
<name>A0A2P6Q3L5_ROSCH</name>
<keyword evidence="2" id="KW-1185">Reference proteome</keyword>
<dbReference type="EMBL" id="PDCK01000043">
    <property type="protein sequence ID" value="PRQ28778.1"/>
    <property type="molecule type" value="Genomic_DNA"/>
</dbReference>
<protein>
    <submittedName>
        <fullName evidence="1">Uncharacterized protein</fullName>
    </submittedName>
</protein>
<dbReference type="Proteomes" id="UP000238479">
    <property type="component" value="Chromosome 5"/>
</dbReference>
<reference evidence="1 2" key="1">
    <citation type="journal article" date="2018" name="Nat. Genet.">
        <title>The Rosa genome provides new insights in the design of modern roses.</title>
        <authorList>
            <person name="Bendahmane M."/>
        </authorList>
    </citation>
    <scope>NUCLEOTIDE SEQUENCE [LARGE SCALE GENOMIC DNA]</scope>
    <source>
        <strain evidence="2">cv. Old Blush</strain>
    </source>
</reference>
<evidence type="ECO:0000313" key="2">
    <source>
        <dbReference type="Proteomes" id="UP000238479"/>
    </source>
</evidence>
<organism evidence="1 2">
    <name type="scientific">Rosa chinensis</name>
    <name type="common">China rose</name>
    <dbReference type="NCBI Taxonomy" id="74649"/>
    <lineage>
        <taxon>Eukaryota</taxon>
        <taxon>Viridiplantae</taxon>
        <taxon>Streptophyta</taxon>
        <taxon>Embryophyta</taxon>
        <taxon>Tracheophyta</taxon>
        <taxon>Spermatophyta</taxon>
        <taxon>Magnoliopsida</taxon>
        <taxon>eudicotyledons</taxon>
        <taxon>Gunneridae</taxon>
        <taxon>Pentapetalae</taxon>
        <taxon>rosids</taxon>
        <taxon>fabids</taxon>
        <taxon>Rosales</taxon>
        <taxon>Rosaceae</taxon>
        <taxon>Rosoideae</taxon>
        <taxon>Rosoideae incertae sedis</taxon>
        <taxon>Rosa</taxon>
    </lineage>
</organism>
<evidence type="ECO:0000313" key="1">
    <source>
        <dbReference type="EMBL" id="PRQ28778.1"/>
    </source>
</evidence>
<gene>
    <name evidence="1" type="ORF">RchiOBHm_Chr5g0006681</name>
</gene>
<accession>A0A2P6Q3L5</accession>
<dbReference type="Gramene" id="PRQ28778">
    <property type="protein sequence ID" value="PRQ28778"/>
    <property type="gene ID" value="RchiOBHm_Chr5g0006681"/>
</dbReference>
<proteinExistence type="predicted"/>
<sequence>MSLNTGSDLDAIIALQPFSLVGTGIPISSRDSFFRISSRMIKNLNSFNALSNVPALLPVALFRSICNFSAIFFCKLSIDD</sequence>
<dbReference type="AlphaFoldDB" id="A0A2P6Q3L5"/>